<keyword evidence="2" id="KW-1185">Reference proteome</keyword>
<dbReference type="EMBL" id="JADBGQ010000003">
    <property type="protein sequence ID" value="KAG5407847.1"/>
    <property type="molecule type" value="Genomic_DNA"/>
</dbReference>
<evidence type="ECO:0000313" key="1">
    <source>
        <dbReference type="EMBL" id="KAG5407847.1"/>
    </source>
</evidence>
<comment type="caution">
    <text evidence="1">The sequence shown here is derived from an EMBL/GenBank/DDBJ whole genome shotgun (WGS) entry which is preliminary data.</text>
</comment>
<organism evidence="1 2">
    <name type="scientific">Brassica rapa subsp. trilocularis</name>
    <dbReference type="NCBI Taxonomy" id="1813537"/>
    <lineage>
        <taxon>Eukaryota</taxon>
        <taxon>Viridiplantae</taxon>
        <taxon>Streptophyta</taxon>
        <taxon>Embryophyta</taxon>
        <taxon>Tracheophyta</taxon>
        <taxon>Spermatophyta</taxon>
        <taxon>Magnoliopsida</taxon>
        <taxon>eudicotyledons</taxon>
        <taxon>Gunneridae</taxon>
        <taxon>Pentapetalae</taxon>
        <taxon>rosids</taxon>
        <taxon>malvids</taxon>
        <taxon>Brassicales</taxon>
        <taxon>Brassicaceae</taxon>
        <taxon>Brassiceae</taxon>
        <taxon>Brassica</taxon>
    </lineage>
</organism>
<gene>
    <name evidence="1" type="primary">A03p071630.1_BraROA</name>
    <name evidence="1" type="ORF">IGI04_013966</name>
</gene>
<accession>A0ABQ7NAB6</accession>
<dbReference type="Proteomes" id="UP000823674">
    <property type="component" value="Chromosome A03"/>
</dbReference>
<proteinExistence type="predicted"/>
<evidence type="ECO:0000313" key="2">
    <source>
        <dbReference type="Proteomes" id="UP000823674"/>
    </source>
</evidence>
<name>A0ABQ7NAB6_BRACM</name>
<reference evidence="1 2" key="1">
    <citation type="submission" date="2021-03" db="EMBL/GenBank/DDBJ databases">
        <authorList>
            <person name="King G.J."/>
            <person name="Bancroft I."/>
            <person name="Baten A."/>
            <person name="Bloomfield J."/>
            <person name="Borpatragohain P."/>
            <person name="He Z."/>
            <person name="Irish N."/>
            <person name="Irwin J."/>
            <person name="Liu K."/>
            <person name="Mauleon R.P."/>
            <person name="Moore J."/>
            <person name="Morris R."/>
            <person name="Ostergaard L."/>
            <person name="Wang B."/>
            <person name="Wells R."/>
        </authorList>
    </citation>
    <scope>NUCLEOTIDE SEQUENCE [LARGE SCALE GENOMIC DNA]</scope>
    <source>
        <strain evidence="1">R-o-18</strain>
        <tissue evidence="1">Leaf</tissue>
    </source>
</reference>
<sequence>MGPPIVVSLISSLVLSDIFYNFPKDLERSQNVDSHGDHQSPEDYDPANRTKFESIFGFYERKDLKIEKIINVARWNKVAEKYTFVLDLDDRFGYVYMPSLGHKNSSHEVNIHDRDTIAYTGIIGLMDQWKLDWDDRDHKHTMVD</sequence>
<protein>
    <submittedName>
        <fullName evidence="1">Uncharacterized protein</fullName>
    </submittedName>
</protein>